<feature type="signal peptide" evidence="1">
    <location>
        <begin position="1"/>
        <end position="22"/>
    </location>
</feature>
<dbReference type="OrthoDB" id="9800666at2"/>
<dbReference type="PROSITE" id="PS50213">
    <property type="entry name" value="FAS1"/>
    <property type="match status" value="3"/>
</dbReference>
<proteinExistence type="predicted"/>
<dbReference type="STRING" id="1513793.SAMN06296036_1312"/>
<feature type="domain" description="FAS1" evidence="2">
    <location>
        <begin position="40"/>
        <end position="169"/>
    </location>
</feature>
<dbReference type="Pfam" id="PF02469">
    <property type="entry name" value="Fasciclin"/>
    <property type="match status" value="3"/>
</dbReference>
<evidence type="ECO:0000313" key="4">
    <source>
        <dbReference type="Proteomes" id="UP000192907"/>
    </source>
</evidence>
<accession>A0A1Y6CM53</accession>
<organism evidence="3 4">
    <name type="scientific">Pseudobacteriovorax antillogorgiicola</name>
    <dbReference type="NCBI Taxonomy" id="1513793"/>
    <lineage>
        <taxon>Bacteria</taxon>
        <taxon>Pseudomonadati</taxon>
        <taxon>Bdellovibrionota</taxon>
        <taxon>Oligoflexia</taxon>
        <taxon>Oligoflexales</taxon>
        <taxon>Pseudobacteriovoracaceae</taxon>
        <taxon>Pseudobacteriovorax</taxon>
    </lineage>
</organism>
<protein>
    <submittedName>
        <fullName evidence="3">Uncaracterized surface protein containing fasciclin (FAS1) repeats</fullName>
    </submittedName>
</protein>
<dbReference type="InterPro" id="IPR050904">
    <property type="entry name" value="Adhesion/Biosynth-related"/>
</dbReference>
<dbReference type="EMBL" id="FWZT01000031">
    <property type="protein sequence ID" value="SMF77129.1"/>
    <property type="molecule type" value="Genomic_DNA"/>
</dbReference>
<evidence type="ECO:0000259" key="2">
    <source>
        <dbReference type="PROSITE" id="PS50213"/>
    </source>
</evidence>
<evidence type="ECO:0000256" key="1">
    <source>
        <dbReference type="SAM" id="SignalP"/>
    </source>
</evidence>
<dbReference type="PANTHER" id="PTHR10900:SF77">
    <property type="entry name" value="FI19380P1"/>
    <property type="match status" value="1"/>
</dbReference>
<dbReference type="SMART" id="SM00554">
    <property type="entry name" value="FAS1"/>
    <property type="match status" value="3"/>
</dbReference>
<feature type="domain" description="FAS1" evidence="2">
    <location>
        <begin position="312"/>
        <end position="437"/>
    </location>
</feature>
<keyword evidence="4" id="KW-1185">Reference proteome</keyword>
<dbReference type="RefSeq" id="WP_132325223.1">
    <property type="nucleotide sequence ID" value="NZ_FWZT01000031.1"/>
</dbReference>
<dbReference type="FunFam" id="2.30.180.10:FF:000032">
    <property type="entry name" value="Fasciclin domain-containing protein, putative"/>
    <property type="match status" value="2"/>
</dbReference>
<evidence type="ECO:0000313" key="3">
    <source>
        <dbReference type="EMBL" id="SMF77129.1"/>
    </source>
</evidence>
<keyword evidence="1" id="KW-0732">Signal</keyword>
<reference evidence="4" key="1">
    <citation type="submission" date="2017-04" db="EMBL/GenBank/DDBJ databases">
        <authorList>
            <person name="Varghese N."/>
            <person name="Submissions S."/>
        </authorList>
    </citation>
    <scope>NUCLEOTIDE SEQUENCE [LARGE SCALE GENOMIC DNA]</scope>
    <source>
        <strain evidence="4">RKEM611</strain>
    </source>
</reference>
<dbReference type="Gene3D" id="2.30.180.10">
    <property type="entry name" value="FAS1 domain"/>
    <property type="match status" value="3"/>
</dbReference>
<name>A0A1Y6CM53_9BACT</name>
<gene>
    <name evidence="3" type="ORF">SAMN06296036_1312</name>
</gene>
<dbReference type="SUPFAM" id="SSF82153">
    <property type="entry name" value="FAS1 domain"/>
    <property type="match status" value="3"/>
</dbReference>
<dbReference type="GO" id="GO:0005615">
    <property type="term" value="C:extracellular space"/>
    <property type="evidence" value="ECO:0007669"/>
    <property type="project" value="TreeGrafter"/>
</dbReference>
<dbReference type="PANTHER" id="PTHR10900">
    <property type="entry name" value="PERIOSTIN-RELATED"/>
    <property type="match status" value="1"/>
</dbReference>
<dbReference type="InterPro" id="IPR036378">
    <property type="entry name" value="FAS1_dom_sf"/>
</dbReference>
<dbReference type="FunFam" id="2.30.180.10:FF:000014">
    <property type="entry name" value="Stabilin 1"/>
    <property type="match status" value="1"/>
</dbReference>
<sequence>MFVKTKLFNVLIAGVLAGGLVACSDDDDDDPVVAPETNDQLSLAGTIGQESNYSVLESLLVKAELVSVLEDGEYTIFAPTDAAFNAVPQDVLATLDQDKDLLRKVLLYHVVPGRLDAAQVLASESLKSQLGDELMVKSENGSNFINDAKITATNKLASNGIVHQIDAVLVPASIDLGPKSIVDIALADSQFSTLVELLTKADLVAALQGDAKLTVFAPTNAAFAALTDEQREAVNSNPDLRKAILTYHVVEGTFSGADVSSEKELATLNGAYLFAEVKDDGLMVQGAKVTAGDVAASNGVIHVINKVMLPPTMNLVEVAEEAGSFTQLIEAAVTAGLAPTLTGTEPYTVFAPTDAAFEEIKATVATLTPKQLENILLYHVVPGRVLASEVLASESLTAAQGDSLAIDQEKTKVNGAAIINTNIQASNGVIHVIDKVLLPPAGN</sequence>
<dbReference type="PROSITE" id="PS51257">
    <property type="entry name" value="PROKAR_LIPOPROTEIN"/>
    <property type="match status" value="1"/>
</dbReference>
<dbReference type="InterPro" id="IPR000782">
    <property type="entry name" value="FAS1_domain"/>
</dbReference>
<dbReference type="Proteomes" id="UP000192907">
    <property type="component" value="Unassembled WGS sequence"/>
</dbReference>
<feature type="domain" description="FAS1" evidence="2">
    <location>
        <begin position="178"/>
        <end position="308"/>
    </location>
</feature>
<dbReference type="AlphaFoldDB" id="A0A1Y6CM53"/>
<feature type="chain" id="PRO_5012599462" evidence="1">
    <location>
        <begin position="23"/>
        <end position="443"/>
    </location>
</feature>